<dbReference type="Proteomes" id="UP000777784">
    <property type="component" value="Unassembled WGS sequence"/>
</dbReference>
<evidence type="ECO:0000313" key="14">
    <source>
        <dbReference type="Proteomes" id="UP000777784"/>
    </source>
</evidence>
<evidence type="ECO:0000256" key="8">
    <source>
        <dbReference type="ARBA" id="ARBA00022692"/>
    </source>
</evidence>
<evidence type="ECO:0000256" key="2">
    <source>
        <dbReference type="ARBA" id="ARBA00004429"/>
    </source>
</evidence>
<dbReference type="InterPro" id="IPR003544">
    <property type="entry name" value="Cyt_c_biogenesis_CcmB"/>
</dbReference>
<name>A0A948RRE3_UNCEI</name>
<evidence type="ECO:0000256" key="4">
    <source>
        <dbReference type="ARBA" id="ARBA00016452"/>
    </source>
</evidence>
<keyword evidence="9" id="KW-0201">Cytochrome c-type biogenesis</keyword>
<evidence type="ECO:0000256" key="10">
    <source>
        <dbReference type="ARBA" id="ARBA00022989"/>
    </source>
</evidence>
<dbReference type="GO" id="GO:0005886">
    <property type="term" value="C:plasma membrane"/>
    <property type="evidence" value="ECO:0007669"/>
    <property type="project" value="UniProtKB-SubCell"/>
</dbReference>
<feature type="transmembrane region" description="Helical" evidence="12">
    <location>
        <begin position="135"/>
        <end position="156"/>
    </location>
</feature>
<comment type="caution">
    <text evidence="13">The sequence shown here is derived from an EMBL/GenBank/DDBJ whole genome shotgun (WGS) entry which is preliminary data.</text>
</comment>
<evidence type="ECO:0000256" key="11">
    <source>
        <dbReference type="ARBA" id="ARBA00023136"/>
    </source>
</evidence>
<evidence type="ECO:0000256" key="1">
    <source>
        <dbReference type="ARBA" id="ARBA00002442"/>
    </source>
</evidence>
<feature type="transmembrane region" description="Helical" evidence="12">
    <location>
        <begin position="29"/>
        <end position="50"/>
    </location>
</feature>
<dbReference type="Pfam" id="PF03379">
    <property type="entry name" value="CcmB"/>
    <property type="match status" value="1"/>
</dbReference>
<dbReference type="GO" id="GO:0017004">
    <property type="term" value="P:cytochrome complex assembly"/>
    <property type="evidence" value="ECO:0007669"/>
    <property type="project" value="UniProtKB-KW"/>
</dbReference>
<dbReference type="GO" id="GO:1903607">
    <property type="term" value="P:cytochrome c biosynthetic process"/>
    <property type="evidence" value="ECO:0007669"/>
    <property type="project" value="TreeGrafter"/>
</dbReference>
<keyword evidence="7" id="KW-0997">Cell inner membrane</keyword>
<evidence type="ECO:0000256" key="7">
    <source>
        <dbReference type="ARBA" id="ARBA00022519"/>
    </source>
</evidence>
<protein>
    <recommendedName>
        <fullName evidence="4">Heme exporter protein B</fullName>
    </recommendedName>
</protein>
<keyword evidence="10 12" id="KW-1133">Transmembrane helix</keyword>
<keyword evidence="11 12" id="KW-0472">Membrane</keyword>
<proteinExistence type="inferred from homology"/>
<evidence type="ECO:0000256" key="12">
    <source>
        <dbReference type="SAM" id="Phobius"/>
    </source>
</evidence>
<evidence type="ECO:0000256" key="6">
    <source>
        <dbReference type="ARBA" id="ARBA00022475"/>
    </source>
</evidence>
<dbReference type="GO" id="GO:0015232">
    <property type="term" value="F:heme transmembrane transporter activity"/>
    <property type="evidence" value="ECO:0007669"/>
    <property type="project" value="InterPro"/>
</dbReference>
<feature type="transmembrane region" description="Helical" evidence="12">
    <location>
        <begin position="56"/>
        <end position="74"/>
    </location>
</feature>
<comment type="function">
    <text evidence="1">Required for the export of heme to the periplasm for the biogenesis of c-type cytochromes.</text>
</comment>
<keyword evidence="6" id="KW-1003">Cell membrane</keyword>
<keyword evidence="5" id="KW-0813">Transport</keyword>
<comment type="subcellular location">
    <subcellularLocation>
        <location evidence="2">Cell inner membrane</location>
        <topology evidence="2">Multi-pass membrane protein</topology>
    </subcellularLocation>
</comment>
<keyword evidence="8 12" id="KW-0812">Transmembrane</keyword>
<dbReference type="AlphaFoldDB" id="A0A948RRE3"/>
<dbReference type="InterPro" id="IPR026031">
    <property type="entry name" value="Cyt_c_CcmB_bac"/>
</dbReference>
<gene>
    <name evidence="13" type="ORF">KJ970_01610</name>
</gene>
<feature type="transmembrane region" description="Helical" evidence="12">
    <location>
        <begin position="202"/>
        <end position="227"/>
    </location>
</feature>
<evidence type="ECO:0000256" key="3">
    <source>
        <dbReference type="ARBA" id="ARBA00010544"/>
    </source>
</evidence>
<feature type="transmembrane region" description="Helical" evidence="12">
    <location>
        <begin position="106"/>
        <end position="129"/>
    </location>
</feature>
<reference evidence="13" key="1">
    <citation type="submission" date="2021-05" db="EMBL/GenBank/DDBJ databases">
        <title>Energy efficiency and biological interactions define the core microbiome of deep oligotrophic groundwater.</title>
        <authorList>
            <person name="Mehrshad M."/>
            <person name="Lopez-Fernandez M."/>
            <person name="Bell E."/>
            <person name="Bernier-Latmani R."/>
            <person name="Bertilsson S."/>
            <person name="Dopson M."/>
        </authorList>
    </citation>
    <scope>NUCLEOTIDE SEQUENCE</scope>
    <source>
        <strain evidence="13">Modern_marine.mb.64</strain>
    </source>
</reference>
<feature type="transmembrane region" description="Helical" evidence="12">
    <location>
        <begin position="168"/>
        <end position="190"/>
    </location>
</feature>
<dbReference type="PANTHER" id="PTHR30070:SF1">
    <property type="entry name" value="CYTOCHROME C BIOGENESIS B-RELATED"/>
    <property type="match status" value="1"/>
</dbReference>
<evidence type="ECO:0000256" key="5">
    <source>
        <dbReference type="ARBA" id="ARBA00022448"/>
    </source>
</evidence>
<accession>A0A948RRE3</accession>
<evidence type="ECO:0000313" key="13">
    <source>
        <dbReference type="EMBL" id="MBU2689600.1"/>
    </source>
</evidence>
<comment type="similarity">
    <text evidence="3">Belongs to the CcmB/CycW/HelB family.</text>
</comment>
<evidence type="ECO:0000256" key="9">
    <source>
        <dbReference type="ARBA" id="ARBA00022748"/>
    </source>
</evidence>
<dbReference type="PANTHER" id="PTHR30070">
    <property type="entry name" value="HEME EXPORTER PROTEIN B"/>
    <property type="match status" value="1"/>
</dbReference>
<sequence length="229" mass="24913">MSGGLERYGRATAALIRRELLMEIRTREALQSTGFFSILIVVLFGFAMGARPVQPFMAPGMLWIAFSFAGVLGLNRSFGRERDNGCLTGLMLCPVDRSSVFIAKCVVQLILMLAVELITLPVFSIFLQVSLLPHLGPILLINLLGTAGFAAAGTLLSAIAGSSRARDVLLPIMLYPLWIPLLLAAVRSMALVLDGRPLASASGWLCLMGLYDLIFFVLGLILFEYVFEE</sequence>
<organism evidence="13 14">
    <name type="scientific">Eiseniibacteriota bacterium</name>
    <dbReference type="NCBI Taxonomy" id="2212470"/>
    <lineage>
        <taxon>Bacteria</taxon>
        <taxon>Candidatus Eiseniibacteriota</taxon>
    </lineage>
</organism>
<dbReference type="PIRSF" id="PIRSF002764">
    <property type="entry name" value="CcmB"/>
    <property type="match status" value="1"/>
</dbReference>
<dbReference type="EMBL" id="JAHJDP010000012">
    <property type="protein sequence ID" value="MBU2689600.1"/>
    <property type="molecule type" value="Genomic_DNA"/>
</dbReference>
<dbReference type="PRINTS" id="PR01414">
    <property type="entry name" value="CCMBBIOGNSIS"/>
</dbReference>